<name>A0A9W8NS64_9AGAR</name>
<sequence length="145" mass="16201">MNLHKSKTATFDMINEAGGPGALSEKYDIICIQEPWTDGVGNARKGSRWNIIYPTSRLEMEGGVLLRSILLVNKRLSSNAWRQIDIPGTNDVTAILLTGTFGNLGIFNVYNDGQHSETLTKLQQSHREFGPAQTTYFSPKRPHMH</sequence>
<protein>
    <recommendedName>
        <fullName evidence="3">DNase I-like protein</fullName>
    </recommendedName>
</protein>
<keyword evidence="2" id="KW-1185">Reference proteome</keyword>
<dbReference type="SUPFAM" id="SSF56219">
    <property type="entry name" value="DNase I-like"/>
    <property type="match status" value="1"/>
</dbReference>
<proteinExistence type="predicted"/>
<evidence type="ECO:0008006" key="3">
    <source>
        <dbReference type="Google" id="ProtNLM"/>
    </source>
</evidence>
<comment type="caution">
    <text evidence="1">The sequence shown here is derived from an EMBL/GenBank/DDBJ whole genome shotgun (WGS) entry which is preliminary data.</text>
</comment>
<reference evidence="1 2" key="1">
    <citation type="journal article" date="2023" name="Proc. Natl. Acad. Sci. U.S.A.">
        <title>A global phylogenomic analysis of the shiitake genus Lentinula.</title>
        <authorList>
            <person name="Sierra-Patev S."/>
            <person name="Min B."/>
            <person name="Naranjo-Ortiz M."/>
            <person name="Looney B."/>
            <person name="Konkel Z."/>
            <person name="Slot J.C."/>
            <person name="Sakamoto Y."/>
            <person name="Steenwyk J.L."/>
            <person name="Rokas A."/>
            <person name="Carro J."/>
            <person name="Camarero S."/>
            <person name="Ferreira P."/>
            <person name="Molpeceres G."/>
            <person name="Ruiz-Duenas F.J."/>
            <person name="Serrano A."/>
            <person name="Henrissat B."/>
            <person name="Drula E."/>
            <person name="Hughes K.W."/>
            <person name="Mata J.L."/>
            <person name="Ishikawa N.K."/>
            <person name="Vargas-Isla R."/>
            <person name="Ushijima S."/>
            <person name="Smith C.A."/>
            <person name="Donoghue J."/>
            <person name="Ahrendt S."/>
            <person name="Andreopoulos W."/>
            <person name="He G."/>
            <person name="LaButti K."/>
            <person name="Lipzen A."/>
            <person name="Ng V."/>
            <person name="Riley R."/>
            <person name="Sandor L."/>
            <person name="Barry K."/>
            <person name="Martinez A.T."/>
            <person name="Xiao Y."/>
            <person name="Gibbons J.G."/>
            <person name="Terashima K."/>
            <person name="Grigoriev I.V."/>
            <person name="Hibbett D."/>
        </authorList>
    </citation>
    <scope>NUCLEOTIDE SEQUENCE [LARGE SCALE GENOMIC DNA]</scope>
    <source>
        <strain evidence="1 2">TFB7810</strain>
    </source>
</reference>
<dbReference type="InterPro" id="IPR036691">
    <property type="entry name" value="Endo/exonu/phosph_ase_sf"/>
</dbReference>
<organism evidence="1 2">
    <name type="scientific">Lentinula detonsa</name>
    <dbReference type="NCBI Taxonomy" id="2804962"/>
    <lineage>
        <taxon>Eukaryota</taxon>
        <taxon>Fungi</taxon>
        <taxon>Dikarya</taxon>
        <taxon>Basidiomycota</taxon>
        <taxon>Agaricomycotina</taxon>
        <taxon>Agaricomycetes</taxon>
        <taxon>Agaricomycetidae</taxon>
        <taxon>Agaricales</taxon>
        <taxon>Marasmiineae</taxon>
        <taxon>Omphalotaceae</taxon>
        <taxon>Lentinula</taxon>
    </lineage>
</organism>
<dbReference type="AlphaFoldDB" id="A0A9W8NS64"/>
<accession>A0A9W8NS64</accession>
<evidence type="ECO:0000313" key="1">
    <source>
        <dbReference type="EMBL" id="KAJ3739879.1"/>
    </source>
</evidence>
<gene>
    <name evidence="1" type="ORF">DFH05DRAFT_1537693</name>
</gene>
<dbReference type="Proteomes" id="UP001142393">
    <property type="component" value="Unassembled WGS sequence"/>
</dbReference>
<dbReference type="Gene3D" id="3.60.10.10">
    <property type="entry name" value="Endonuclease/exonuclease/phosphatase"/>
    <property type="match status" value="1"/>
</dbReference>
<dbReference type="EMBL" id="JANVFU010000016">
    <property type="protein sequence ID" value="KAJ3739879.1"/>
    <property type="molecule type" value="Genomic_DNA"/>
</dbReference>
<evidence type="ECO:0000313" key="2">
    <source>
        <dbReference type="Proteomes" id="UP001142393"/>
    </source>
</evidence>